<dbReference type="RefSeq" id="YP_448683.1">
    <property type="nucleotide sequence ID" value="NC_007685.1"/>
</dbReference>
<reference evidence="1" key="2">
    <citation type="journal article" date="2006" name="Curr. Genet.">
        <title>Complete mitochondrial genomes of the three brown algae (Heterokonta: Phaeophyceae) Dictyota dichotoma, Fucus vesiculosus and Desmarestia viridis.</title>
        <authorList>
            <person name="Oudot-Le Secq M.P."/>
            <person name="Loiseaux-de Goer S."/>
            <person name="Stam W.T."/>
            <person name="Olsen J.L."/>
        </authorList>
    </citation>
    <scope>NUCLEOTIDE SEQUENCE</scope>
</reference>
<dbReference type="GeneID" id="3860826"/>
<protein>
    <submittedName>
        <fullName evidence="1">Uncharacterized protein orf37</fullName>
    </submittedName>
</protein>
<organism evidence="1">
    <name type="scientific">Dictyota dichotoma</name>
    <dbReference type="NCBI Taxonomy" id="2876"/>
    <lineage>
        <taxon>Eukaryota</taxon>
        <taxon>Sar</taxon>
        <taxon>Stramenopiles</taxon>
        <taxon>Ochrophyta</taxon>
        <taxon>PX clade</taxon>
        <taxon>Phaeophyceae</taxon>
        <taxon>Dictyotales</taxon>
        <taxon>Dictyotaceae</taxon>
        <taxon>Dictyota</taxon>
    </lineage>
</organism>
<reference evidence="1" key="1">
    <citation type="submission" date="2003-12" db="EMBL/GenBank/DDBJ databases">
        <authorList>
            <person name="Oudot-Le Secq M.-P."/>
            <person name="Stam W.T."/>
            <person name="Olsen J.L."/>
        </authorList>
    </citation>
    <scope>NUCLEOTIDE SEQUENCE</scope>
</reference>
<dbReference type="AlphaFoldDB" id="Q2TUC7"/>
<gene>
    <name evidence="1" type="primary">orf37</name>
</gene>
<dbReference type="EMBL" id="AY500368">
    <property type="protein sequence ID" value="AAV53393.1"/>
    <property type="molecule type" value="Genomic_DNA"/>
</dbReference>
<sequence>MFIINVVNREKSVNNINNKIIKKSIFVRFNLIFRFVV</sequence>
<keyword evidence="1" id="KW-0496">Mitochondrion</keyword>
<proteinExistence type="predicted"/>
<name>Q2TUC7_DICDH</name>
<geneLocation type="mitochondrion" evidence="1"/>
<accession>Q2TUC7</accession>
<evidence type="ECO:0000313" key="1">
    <source>
        <dbReference type="EMBL" id="AAV53393.1"/>
    </source>
</evidence>